<dbReference type="EMBL" id="AEAG01002124">
    <property type="protein sequence ID" value="EGH26288.1"/>
    <property type="molecule type" value="Genomic_DNA"/>
</dbReference>
<dbReference type="PANTHER" id="PTHR44757:SF2">
    <property type="entry name" value="BIOFILM ARCHITECTURE MAINTENANCE PROTEIN MBAA"/>
    <property type="match status" value="1"/>
</dbReference>
<dbReference type="Pfam" id="PF00563">
    <property type="entry name" value="EAL"/>
    <property type="match status" value="1"/>
</dbReference>
<dbReference type="PANTHER" id="PTHR44757">
    <property type="entry name" value="DIGUANYLATE CYCLASE DGCP"/>
    <property type="match status" value="1"/>
</dbReference>
<organism evidence="2 3">
    <name type="scientific">Pseudomonas amygdali pv. mori str. 301020</name>
    <dbReference type="NCBI Taxonomy" id="629261"/>
    <lineage>
        <taxon>Bacteria</taxon>
        <taxon>Pseudomonadati</taxon>
        <taxon>Pseudomonadota</taxon>
        <taxon>Gammaproteobacteria</taxon>
        <taxon>Pseudomonadales</taxon>
        <taxon>Pseudomonadaceae</taxon>
        <taxon>Pseudomonas</taxon>
        <taxon>Pseudomonas amygdali</taxon>
    </lineage>
</organism>
<evidence type="ECO:0000313" key="2">
    <source>
        <dbReference type="EMBL" id="EGH26288.1"/>
    </source>
</evidence>
<dbReference type="AlphaFoldDB" id="A0A656GKM4"/>
<dbReference type="Proteomes" id="UP000003465">
    <property type="component" value="Unassembled WGS sequence"/>
</dbReference>
<reference evidence="2 3" key="1">
    <citation type="journal article" date="2011" name="PLoS Pathog.">
        <title>Dynamic evolution of pathogenicity revealed by sequencing and comparative genomics of 19 Pseudomonas syringae isolates.</title>
        <authorList>
            <person name="Baltrus D.A."/>
            <person name="Nishimura M.T."/>
            <person name="Romanchuk A."/>
            <person name="Chang J.H."/>
            <person name="Mukhtar M.S."/>
            <person name="Cherkis K."/>
            <person name="Roach J."/>
            <person name="Grant S.R."/>
            <person name="Jones C.D."/>
            <person name="Dangl J.L."/>
        </authorList>
    </citation>
    <scope>NUCLEOTIDE SEQUENCE [LARGE SCALE GENOMIC DNA]</scope>
    <source>
        <strain evidence="2 3">301020</strain>
    </source>
</reference>
<name>A0A656GKM4_PSEA0</name>
<sequence>HFIPIAERIGMINELTAPLLTQALQRAMSWPSPIRLSFNLSAHDCATWESVKRIVEIIENSGFDASRLDLEITETAG</sequence>
<evidence type="ECO:0000259" key="1">
    <source>
        <dbReference type="PROSITE" id="PS50883"/>
    </source>
</evidence>
<protein>
    <submittedName>
        <fullName evidence="2">GGDEF domain/EAL domain-containing protein</fullName>
    </submittedName>
</protein>
<dbReference type="SUPFAM" id="SSF141868">
    <property type="entry name" value="EAL domain-like"/>
    <property type="match status" value="1"/>
</dbReference>
<feature type="non-terminal residue" evidence="2">
    <location>
        <position position="1"/>
    </location>
</feature>
<proteinExistence type="predicted"/>
<feature type="non-terminal residue" evidence="2">
    <location>
        <position position="77"/>
    </location>
</feature>
<dbReference type="PROSITE" id="PS00289">
    <property type="entry name" value="PTX_1"/>
    <property type="match status" value="1"/>
</dbReference>
<dbReference type="Gene3D" id="3.20.20.450">
    <property type="entry name" value="EAL domain"/>
    <property type="match status" value="1"/>
</dbReference>
<dbReference type="PROSITE" id="PS50883">
    <property type="entry name" value="EAL"/>
    <property type="match status" value="1"/>
</dbReference>
<dbReference type="InterPro" id="IPR001633">
    <property type="entry name" value="EAL_dom"/>
</dbReference>
<accession>A0A656GKM4</accession>
<gene>
    <name evidence="2" type="ORF">PSYMO_34569</name>
</gene>
<feature type="domain" description="EAL" evidence="1">
    <location>
        <begin position="1"/>
        <end position="77"/>
    </location>
</feature>
<dbReference type="InterPro" id="IPR035919">
    <property type="entry name" value="EAL_sf"/>
</dbReference>
<comment type="caution">
    <text evidence="2">The sequence shown here is derived from an EMBL/GenBank/DDBJ whole genome shotgun (WGS) entry which is preliminary data.</text>
</comment>
<dbReference type="InterPro" id="IPR052155">
    <property type="entry name" value="Biofilm_reg_signaling"/>
</dbReference>
<dbReference type="InterPro" id="IPR030476">
    <property type="entry name" value="Pentaxin_CS"/>
</dbReference>
<evidence type="ECO:0000313" key="3">
    <source>
        <dbReference type="Proteomes" id="UP000003465"/>
    </source>
</evidence>